<organism evidence="2 3">
    <name type="scientific">Dyella japonica</name>
    <dbReference type="NCBI Taxonomy" id="231455"/>
    <lineage>
        <taxon>Bacteria</taxon>
        <taxon>Pseudomonadati</taxon>
        <taxon>Pseudomonadota</taxon>
        <taxon>Gammaproteobacteria</taxon>
        <taxon>Lysobacterales</taxon>
        <taxon>Rhodanobacteraceae</taxon>
        <taxon>Dyella</taxon>
    </lineage>
</organism>
<dbReference type="Proteomes" id="UP001549184">
    <property type="component" value="Unassembled WGS sequence"/>
</dbReference>
<keyword evidence="3" id="KW-1185">Reference proteome</keyword>
<gene>
    <name evidence="2" type="ORF">ABIC75_002054</name>
</gene>
<comment type="caution">
    <text evidence="2">The sequence shown here is derived from an EMBL/GenBank/DDBJ whole genome shotgun (WGS) entry which is preliminary data.</text>
</comment>
<evidence type="ECO:0000256" key="1">
    <source>
        <dbReference type="SAM" id="Phobius"/>
    </source>
</evidence>
<evidence type="ECO:0008006" key="4">
    <source>
        <dbReference type="Google" id="ProtNLM"/>
    </source>
</evidence>
<evidence type="ECO:0000313" key="3">
    <source>
        <dbReference type="Proteomes" id="UP001549184"/>
    </source>
</evidence>
<keyword evidence="1" id="KW-0472">Membrane</keyword>
<sequence length="125" mass="13400">MPSLAKLTMFFVYSGGAVLVGTIFASVVVARFAESIKPPLMKRLRHAARAAYALASYLFAGGFLASLLVEVLIGRSSQTSRAGGTLTVFQTDSPFLFWALTAFKGVAVLFAFYLASRVSKDPPLD</sequence>
<feature type="transmembrane region" description="Helical" evidence="1">
    <location>
        <begin position="12"/>
        <end position="33"/>
    </location>
</feature>
<keyword evidence="1" id="KW-0812">Transmembrane</keyword>
<feature type="transmembrane region" description="Helical" evidence="1">
    <location>
        <begin position="54"/>
        <end position="75"/>
    </location>
</feature>
<accession>A0ABV2JU17</accession>
<dbReference type="RefSeq" id="WP_354013712.1">
    <property type="nucleotide sequence ID" value="NZ_JBEPMU010000002.1"/>
</dbReference>
<dbReference type="EMBL" id="JBEPMU010000002">
    <property type="protein sequence ID" value="MET3652332.1"/>
    <property type="molecule type" value="Genomic_DNA"/>
</dbReference>
<reference evidence="2 3" key="1">
    <citation type="submission" date="2024-06" db="EMBL/GenBank/DDBJ databases">
        <title>Sorghum-associated microbial communities from plants grown in Nebraska, USA.</title>
        <authorList>
            <person name="Schachtman D."/>
        </authorList>
    </citation>
    <scope>NUCLEOTIDE SEQUENCE [LARGE SCALE GENOMIC DNA]</scope>
    <source>
        <strain evidence="2 3">1073</strain>
    </source>
</reference>
<feature type="transmembrane region" description="Helical" evidence="1">
    <location>
        <begin position="95"/>
        <end position="115"/>
    </location>
</feature>
<keyword evidence="1" id="KW-1133">Transmembrane helix</keyword>
<protein>
    <recommendedName>
        <fullName evidence="4">DUF4149 domain-containing protein</fullName>
    </recommendedName>
</protein>
<proteinExistence type="predicted"/>
<name>A0ABV2JU17_9GAMM</name>
<evidence type="ECO:0000313" key="2">
    <source>
        <dbReference type="EMBL" id="MET3652332.1"/>
    </source>
</evidence>